<dbReference type="Gene3D" id="3.30.750.24">
    <property type="entry name" value="STAS domain"/>
    <property type="match status" value="1"/>
</dbReference>
<gene>
    <name evidence="3" type="ORF">ENL41_02705</name>
</gene>
<dbReference type="Proteomes" id="UP000886014">
    <property type="component" value="Unassembled WGS sequence"/>
</dbReference>
<name>A0A7C5M9Y0_UNCW3</name>
<evidence type="ECO:0000313" key="3">
    <source>
        <dbReference type="EMBL" id="HHF58316.1"/>
    </source>
</evidence>
<dbReference type="Pfam" id="PF01740">
    <property type="entry name" value="STAS"/>
    <property type="match status" value="1"/>
</dbReference>
<accession>A0A7C5M9Y0</accession>
<comment type="caution">
    <text evidence="3">The sequence shown here is derived from an EMBL/GenBank/DDBJ whole genome shotgun (WGS) entry which is preliminary data.</text>
</comment>
<keyword evidence="1" id="KW-0597">Phosphoprotein</keyword>
<protein>
    <submittedName>
        <fullName evidence="3">STAS domain-containing protein</fullName>
    </submittedName>
</protein>
<dbReference type="AlphaFoldDB" id="A0A7C5M9Y0"/>
<feature type="non-terminal residue" evidence="3">
    <location>
        <position position="1"/>
    </location>
</feature>
<organism evidence="3">
    <name type="scientific">candidate division WOR-3 bacterium</name>
    <dbReference type="NCBI Taxonomy" id="2052148"/>
    <lineage>
        <taxon>Bacteria</taxon>
        <taxon>Bacteria division WOR-3</taxon>
    </lineage>
</organism>
<dbReference type="PANTHER" id="PTHR33745:SF3">
    <property type="entry name" value="RSBT CO-ANTAGONIST PROTEIN RSBRC"/>
    <property type="match status" value="1"/>
</dbReference>
<dbReference type="PANTHER" id="PTHR33745">
    <property type="entry name" value="RSBT ANTAGONIST PROTEIN RSBS-RELATED"/>
    <property type="match status" value="1"/>
</dbReference>
<dbReference type="PROSITE" id="PS50801">
    <property type="entry name" value="STAS"/>
    <property type="match status" value="1"/>
</dbReference>
<dbReference type="InterPro" id="IPR002645">
    <property type="entry name" value="STAS_dom"/>
</dbReference>
<proteinExistence type="predicted"/>
<reference evidence="3" key="1">
    <citation type="journal article" date="2020" name="mSystems">
        <title>Genome- and Community-Level Interaction Insights into Carbon Utilization and Element Cycling Functions of Hydrothermarchaeota in Hydrothermal Sediment.</title>
        <authorList>
            <person name="Zhou Z."/>
            <person name="Liu Y."/>
            <person name="Xu W."/>
            <person name="Pan J."/>
            <person name="Luo Z.H."/>
            <person name="Li M."/>
        </authorList>
    </citation>
    <scope>NUCLEOTIDE SEQUENCE [LARGE SCALE GENOMIC DNA]</scope>
    <source>
        <strain evidence="3">HyVt-94</strain>
    </source>
</reference>
<dbReference type="InterPro" id="IPR036513">
    <property type="entry name" value="STAS_dom_sf"/>
</dbReference>
<evidence type="ECO:0000259" key="2">
    <source>
        <dbReference type="PROSITE" id="PS50801"/>
    </source>
</evidence>
<feature type="domain" description="STAS" evidence="2">
    <location>
        <begin position="1"/>
        <end position="97"/>
    </location>
</feature>
<dbReference type="SUPFAM" id="SSF52091">
    <property type="entry name" value="SpoIIaa-like"/>
    <property type="match status" value="1"/>
</dbReference>
<dbReference type="EMBL" id="DRTV01000194">
    <property type="protein sequence ID" value="HHF58316.1"/>
    <property type="molecule type" value="Genomic_DNA"/>
</dbReference>
<dbReference type="InterPro" id="IPR051932">
    <property type="entry name" value="Bact_StressResp_Reg"/>
</dbReference>
<dbReference type="CDD" id="cd07041">
    <property type="entry name" value="STAS_RsbR_RsbS_like"/>
    <property type="match status" value="1"/>
</dbReference>
<sequence>LTGTVDSKRAQQIMEMILNKILTTESKVIILDILGVPFVDTAVANHLIKISRAAKLMGCDCIISGMSPAVAQTLVHLGIDMGDIITTTTLKDALVLSFNKLGYEIKAKKR</sequence>
<evidence type="ECO:0000256" key="1">
    <source>
        <dbReference type="ARBA" id="ARBA00022553"/>
    </source>
</evidence>